<evidence type="ECO:0000256" key="7">
    <source>
        <dbReference type="SAM" id="MobiDB-lite"/>
    </source>
</evidence>
<evidence type="ECO:0000256" key="8">
    <source>
        <dbReference type="SAM" id="Phobius"/>
    </source>
</evidence>
<feature type="transmembrane region" description="Helical" evidence="8">
    <location>
        <begin position="280"/>
        <end position="304"/>
    </location>
</feature>
<comment type="caution">
    <text evidence="9">The sequence shown here is derived from an EMBL/GenBank/DDBJ whole genome shotgun (WGS) entry which is preliminary data.</text>
</comment>
<evidence type="ECO:0000313" key="9">
    <source>
        <dbReference type="EMBL" id="GIJ69948.1"/>
    </source>
</evidence>
<evidence type="ECO:0000256" key="1">
    <source>
        <dbReference type="ARBA" id="ARBA00004651"/>
    </source>
</evidence>
<gene>
    <name evidence="9" type="ORF">Voc01_048650</name>
</gene>
<evidence type="ECO:0000313" key="10">
    <source>
        <dbReference type="Proteomes" id="UP000635606"/>
    </source>
</evidence>
<reference evidence="9" key="1">
    <citation type="submission" date="2021-01" db="EMBL/GenBank/DDBJ databases">
        <title>Whole genome shotgun sequence of Virgisporangium ochraceum NBRC 16418.</title>
        <authorList>
            <person name="Komaki H."/>
            <person name="Tamura T."/>
        </authorList>
    </citation>
    <scope>NUCLEOTIDE SEQUENCE</scope>
    <source>
        <strain evidence="9">NBRC 16418</strain>
    </source>
</reference>
<dbReference type="PANTHER" id="PTHR43266">
    <property type="entry name" value="MACROLIDE-EFFLUX PROTEIN"/>
    <property type="match status" value="1"/>
</dbReference>
<sequence length="460" mass="47852">MRGVPPVLTVLIRNRDFRLLFFSELVLFGGDWFVMIPLLTLLPELTGSGLWGGLVLTADMALLALLLPYTGTVADRVDRRRVMVTANLVGIIAVAALLLVRSAGTAWVAVVAVGSFAIAKAFYSPAASAALPNTVPPEDLATANALAGSAWGTMLVVGASLGGVVSAVVGPYWCFAVTVLCLLASAFAVWRVRRPLQAVVPMSGDGVSGTEPHDVLDTPPHPSGVATPDGAASGGTVPHSAASGGTVPHSAASGVRTAPAPHAWDALVEATRYIRRSPRVAALVTVKSAVGLGNGVLVAFPLLASVVFRIGELGTGLLFAARGAGALIGPLLFRWVLKRRELLLPALAVSMSLYGLAYLAVAVTPWFWLALILVTVAHLAGGGNWVMSNFALQEEVPDALRGRVFATDMMIATLAIAASQLVAGVFVDHVSPRVVVAVCALTTVGYALVWRLLTLRVMRG</sequence>
<feature type="transmembrane region" description="Helical" evidence="8">
    <location>
        <begin position="82"/>
        <end position="100"/>
    </location>
</feature>
<keyword evidence="4 8" id="KW-0812">Transmembrane</keyword>
<dbReference type="Proteomes" id="UP000635606">
    <property type="component" value="Unassembled WGS sequence"/>
</dbReference>
<dbReference type="Pfam" id="PF07690">
    <property type="entry name" value="MFS_1"/>
    <property type="match status" value="1"/>
</dbReference>
<dbReference type="GO" id="GO:0022857">
    <property type="term" value="F:transmembrane transporter activity"/>
    <property type="evidence" value="ECO:0007669"/>
    <property type="project" value="InterPro"/>
</dbReference>
<comment type="subcellular location">
    <subcellularLocation>
        <location evidence="1">Cell membrane</location>
        <topology evidence="1">Multi-pass membrane protein</topology>
    </subcellularLocation>
</comment>
<accession>A0A8J3ZVK0</accession>
<feature type="transmembrane region" description="Helical" evidence="8">
    <location>
        <begin position="170"/>
        <end position="190"/>
    </location>
</feature>
<dbReference type="InterPro" id="IPR036259">
    <property type="entry name" value="MFS_trans_sf"/>
</dbReference>
<keyword evidence="6 8" id="KW-0472">Membrane</keyword>
<evidence type="ECO:0000256" key="6">
    <source>
        <dbReference type="ARBA" id="ARBA00023136"/>
    </source>
</evidence>
<feature type="transmembrane region" description="Helical" evidence="8">
    <location>
        <begin position="106"/>
        <end position="123"/>
    </location>
</feature>
<dbReference type="InterPro" id="IPR011701">
    <property type="entry name" value="MFS"/>
</dbReference>
<feature type="transmembrane region" description="Helical" evidence="8">
    <location>
        <begin position="21"/>
        <end position="42"/>
    </location>
</feature>
<proteinExistence type="predicted"/>
<dbReference type="EMBL" id="BOPH01000072">
    <property type="protein sequence ID" value="GIJ69948.1"/>
    <property type="molecule type" value="Genomic_DNA"/>
</dbReference>
<feature type="transmembrane region" description="Helical" evidence="8">
    <location>
        <begin position="342"/>
        <end position="361"/>
    </location>
</feature>
<protein>
    <recommendedName>
        <fullName evidence="11">Major facilitator superfamily MFS_1</fullName>
    </recommendedName>
</protein>
<dbReference type="GO" id="GO:0005886">
    <property type="term" value="C:plasma membrane"/>
    <property type="evidence" value="ECO:0007669"/>
    <property type="project" value="UniProtKB-SubCell"/>
</dbReference>
<keyword evidence="2" id="KW-0813">Transport</keyword>
<organism evidence="9 10">
    <name type="scientific">Virgisporangium ochraceum</name>
    <dbReference type="NCBI Taxonomy" id="65505"/>
    <lineage>
        <taxon>Bacteria</taxon>
        <taxon>Bacillati</taxon>
        <taxon>Actinomycetota</taxon>
        <taxon>Actinomycetes</taxon>
        <taxon>Micromonosporales</taxon>
        <taxon>Micromonosporaceae</taxon>
        <taxon>Virgisporangium</taxon>
    </lineage>
</organism>
<feature type="transmembrane region" description="Helical" evidence="8">
    <location>
        <begin position="316"/>
        <end position="335"/>
    </location>
</feature>
<evidence type="ECO:0000256" key="3">
    <source>
        <dbReference type="ARBA" id="ARBA00022475"/>
    </source>
</evidence>
<evidence type="ECO:0000256" key="4">
    <source>
        <dbReference type="ARBA" id="ARBA00022692"/>
    </source>
</evidence>
<keyword evidence="10" id="KW-1185">Reference proteome</keyword>
<feature type="region of interest" description="Disordered" evidence="7">
    <location>
        <begin position="204"/>
        <end position="253"/>
    </location>
</feature>
<feature type="transmembrane region" description="Helical" evidence="8">
    <location>
        <begin position="433"/>
        <end position="453"/>
    </location>
</feature>
<evidence type="ECO:0000256" key="2">
    <source>
        <dbReference type="ARBA" id="ARBA00022448"/>
    </source>
</evidence>
<dbReference type="Gene3D" id="1.20.1250.20">
    <property type="entry name" value="MFS general substrate transporter like domains"/>
    <property type="match status" value="1"/>
</dbReference>
<feature type="transmembrane region" description="Helical" evidence="8">
    <location>
        <begin position="367"/>
        <end position="392"/>
    </location>
</feature>
<dbReference type="CDD" id="cd06173">
    <property type="entry name" value="MFS_MefA_like"/>
    <property type="match status" value="1"/>
</dbReference>
<evidence type="ECO:0000256" key="5">
    <source>
        <dbReference type="ARBA" id="ARBA00022989"/>
    </source>
</evidence>
<name>A0A8J3ZVK0_9ACTN</name>
<feature type="transmembrane region" description="Helical" evidence="8">
    <location>
        <begin position="48"/>
        <end position="70"/>
    </location>
</feature>
<evidence type="ECO:0008006" key="11">
    <source>
        <dbReference type="Google" id="ProtNLM"/>
    </source>
</evidence>
<feature type="transmembrane region" description="Helical" evidence="8">
    <location>
        <begin position="143"/>
        <end position="164"/>
    </location>
</feature>
<feature type="transmembrane region" description="Helical" evidence="8">
    <location>
        <begin position="404"/>
        <end position="427"/>
    </location>
</feature>
<keyword evidence="3" id="KW-1003">Cell membrane</keyword>
<dbReference type="PANTHER" id="PTHR43266:SF2">
    <property type="entry name" value="MAJOR FACILITATOR SUPERFAMILY (MFS) PROFILE DOMAIN-CONTAINING PROTEIN"/>
    <property type="match status" value="1"/>
</dbReference>
<keyword evidence="5 8" id="KW-1133">Transmembrane helix</keyword>
<dbReference type="AlphaFoldDB" id="A0A8J3ZVK0"/>
<dbReference type="SUPFAM" id="SSF103473">
    <property type="entry name" value="MFS general substrate transporter"/>
    <property type="match status" value="1"/>
</dbReference>